<dbReference type="EMBL" id="JANCYW010000016">
    <property type="protein sequence ID" value="KAK4538250.1"/>
    <property type="molecule type" value="Genomic_DNA"/>
</dbReference>
<keyword evidence="4" id="KW-1185">Reference proteome</keyword>
<dbReference type="InterPro" id="IPR005552">
    <property type="entry name" value="Scramblase"/>
</dbReference>
<feature type="compositionally biased region" description="Acidic residues" evidence="2">
    <location>
        <begin position="451"/>
        <end position="460"/>
    </location>
</feature>
<dbReference type="PANTHER" id="PTHR23248:SF9">
    <property type="entry name" value="PHOSPHOLIPID SCRAMBLASE"/>
    <property type="match status" value="1"/>
</dbReference>
<feature type="region of interest" description="Disordered" evidence="2">
    <location>
        <begin position="384"/>
        <end position="500"/>
    </location>
</feature>
<accession>A0AAV9J0X9</accession>
<organism evidence="3 4">
    <name type="scientific">Cyanidium caldarium</name>
    <name type="common">Red alga</name>
    <dbReference type="NCBI Taxonomy" id="2771"/>
    <lineage>
        <taxon>Eukaryota</taxon>
        <taxon>Rhodophyta</taxon>
        <taxon>Bangiophyceae</taxon>
        <taxon>Cyanidiales</taxon>
        <taxon>Cyanidiaceae</taxon>
        <taxon>Cyanidium</taxon>
    </lineage>
</organism>
<dbReference type="PANTHER" id="PTHR23248">
    <property type="entry name" value="PHOSPHOLIPID SCRAMBLASE-RELATED"/>
    <property type="match status" value="1"/>
</dbReference>
<evidence type="ECO:0000256" key="1">
    <source>
        <dbReference type="ARBA" id="ARBA00005350"/>
    </source>
</evidence>
<evidence type="ECO:0000313" key="3">
    <source>
        <dbReference type="EMBL" id="KAK4538250.1"/>
    </source>
</evidence>
<protein>
    <recommendedName>
        <fullName evidence="5">Phospholipid scramblase</fullName>
    </recommendedName>
</protein>
<comment type="similarity">
    <text evidence="1">Belongs to the phospholipid scramblase family.</text>
</comment>
<dbReference type="GO" id="GO:0017128">
    <property type="term" value="F:phospholipid scramblase activity"/>
    <property type="evidence" value="ECO:0007669"/>
    <property type="project" value="InterPro"/>
</dbReference>
<dbReference type="GO" id="GO:0005886">
    <property type="term" value="C:plasma membrane"/>
    <property type="evidence" value="ECO:0007669"/>
    <property type="project" value="TreeGrafter"/>
</dbReference>
<feature type="region of interest" description="Disordered" evidence="2">
    <location>
        <begin position="54"/>
        <end position="81"/>
    </location>
</feature>
<comment type="caution">
    <text evidence="3">The sequence shown here is derived from an EMBL/GenBank/DDBJ whole genome shotgun (WGS) entry which is preliminary data.</text>
</comment>
<evidence type="ECO:0000313" key="4">
    <source>
        <dbReference type="Proteomes" id="UP001301350"/>
    </source>
</evidence>
<evidence type="ECO:0000256" key="2">
    <source>
        <dbReference type="SAM" id="MobiDB-lite"/>
    </source>
</evidence>
<reference evidence="3 4" key="1">
    <citation type="submission" date="2022-07" db="EMBL/GenBank/DDBJ databases">
        <title>Genome-wide signatures of adaptation to extreme environments.</title>
        <authorList>
            <person name="Cho C.H."/>
            <person name="Yoon H.S."/>
        </authorList>
    </citation>
    <scope>NUCLEOTIDE SEQUENCE [LARGE SCALE GENOMIC DNA]</scope>
    <source>
        <strain evidence="3 4">DBV 063 E5</strain>
    </source>
</reference>
<feature type="compositionally biased region" description="Low complexity" evidence="2">
    <location>
        <begin position="60"/>
        <end position="81"/>
    </location>
</feature>
<sequence length="500" mass="53789">MSLVRHLPRTCHLALRVWSARHAGAIPTKWPTHARTSSLRLVDGVRPLGVAALSTSSSEPQPAVSPPTSSSPTAPTQSHSASEVVRVGSLASVLDHPVLVVTREIEYGNLIFGYEQANKYAIRLADGRIVGFIAEESSLARALLRQALRTHRAFHATVFDSSGAPVLRVRRPAYLFSSSIYVHTMEGDQPGDQLGEVHMNWHPWRRRYDLFDAQGRQFGEVDAPLLAVSFPVRGDSPSTEATPPVVASVDKDWTGLGRELFTDARQYVVRYDPSATPEAVLEEAREKMGALEAPSRDDASKRQLETPAEVAQRSETPAQWYQERVASDADAQVRLQSGALDLAKRATVLATAISIDYDYFSLHSSGPGLFHMPFIFPIPGFGGRSGAEDAPSNEGASVGENTPTNEGASVGEGTGSNVPPWMGGADRQGTGESSAPPKGDENPWATFEPGTPDEFDSPSEDADRMGYSEGDWGSGDDADSGGGLFRSLWGAFTGDDDDSD</sequence>
<name>A0AAV9J0X9_CYACA</name>
<evidence type="ECO:0008006" key="5">
    <source>
        <dbReference type="Google" id="ProtNLM"/>
    </source>
</evidence>
<dbReference type="AlphaFoldDB" id="A0AAV9J0X9"/>
<feature type="compositionally biased region" description="Basic and acidic residues" evidence="2">
    <location>
        <begin position="290"/>
        <end position="304"/>
    </location>
</feature>
<feature type="region of interest" description="Disordered" evidence="2">
    <location>
        <begin position="290"/>
        <end position="315"/>
    </location>
</feature>
<proteinExistence type="inferred from homology"/>
<gene>
    <name evidence="3" type="ORF">CDCA_CDCA16G4275</name>
</gene>
<dbReference type="Proteomes" id="UP001301350">
    <property type="component" value="Unassembled WGS sequence"/>
</dbReference>
<dbReference type="Pfam" id="PF03803">
    <property type="entry name" value="Scramblase"/>
    <property type="match status" value="1"/>
</dbReference>